<accession>A0A0D1YN71</accession>
<proteinExistence type="predicted"/>
<gene>
    <name evidence="2" type="ORF">PV11_00136</name>
</gene>
<dbReference type="PANTHER" id="PTHR47843:SF5">
    <property type="entry name" value="BTB_POZ DOMAIN PROTEIN"/>
    <property type="match status" value="1"/>
</dbReference>
<reference evidence="2 3" key="1">
    <citation type="submission" date="2015-01" db="EMBL/GenBank/DDBJ databases">
        <title>The Genome Sequence of Exophiala sideris CBS121828.</title>
        <authorList>
            <consortium name="The Broad Institute Genomics Platform"/>
            <person name="Cuomo C."/>
            <person name="de Hoog S."/>
            <person name="Gorbushina A."/>
            <person name="Stielow B."/>
            <person name="Teixiera M."/>
            <person name="Abouelleil A."/>
            <person name="Chapman S.B."/>
            <person name="Priest M."/>
            <person name="Young S.K."/>
            <person name="Wortman J."/>
            <person name="Nusbaum C."/>
            <person name="Birren B."/>
        </authorList>
    </citation>
    <scope>NUCLEOTIDE SEQUENCE [LARGE SCALE GENOMIC DNA]</scope>
    <source>
        <strain evidence="2 3">CBS 121828</strain>
    </source>
</reference>
<dbReference type="Pfam" id="PF00651">
    <property type="entry name" value="BTB"/>
    <property type="match status" value="1"/>
</dbReference>
<dbReference type="PANTHER" id="PTHR47843">
    <property type="entry name" value="BTB DOMAIN-CONTAINING PROTEIN-RELATED"/>
    <property type="match status" value="1"/>
</dbReference>
<name>A0A0D1YN71_9EURO</name>
<organism evidence="2 3">
    <name type="scientific">Exophiala sideris</name>
    <dbReference type="NCBI Taxonomy" id="1016849"/>
    <lineage>
        <taxon>Eukaryota</taxon>
        <taxon>Fungi</taxon>
        <taxon>Dikarya</taxon>
        <taxon>Ascomycota</taxon>
        <taxon>Pezizomycotina</taxon>
        <taxon>Eurotiomycetes</taxon>
        <taxon>Chaetothyriomycetidae</taxon>
        <taxon>Chaetothyriales</taxon>
        <taxon>Herpotrichiellaceae</taxon>
        <taxon>Exophiala</taxon>
    </lineage>
</organism>
<evidence type="ECO:0000313" key="2">
    <source>
        <dbReference type="EMBL" id="KIV84352.1"/>
    </source>
</evidence>
<dbReference type="CDD" id="cd18186">
    <property type="entry name" value="BTB_POZ_ZBTB_KLHL-like"/>
    <property type="match status" value="1"/>
</dbReference>
<protein>
    <recommendedName>
        <fullName evidence="1">BTB domain-containing protein</fullName>
    </recommendedName>
</protein>
<dbReference type="PROSITE" id="PS50097">
    <property type="entry name" value="BTB"/>
    <property type="match status" value="1"/>
</dbReference>
<dbReference type="EMBL" id="KN846951">
    <property type="protein sequence ID" value="KIV84352.1"/>
    <property type="molecule type" value="Genomic_DNA"/>
</dbReference>
<dbReference type="Proteomes" id="UP000053599">
    <property type="component" value="Unassembled WGS sequence"/>
</dbReference>
<evidence type="ECO:0000313" key="3">
    <source>
        <dbReference type="Proteomes" id="UP000053599"/>
    </source>
</evidence>
<feature type="domain" description="BTB" evidence="1">
    <location>
        <begin position="19"/>
        <end position="86"/>
    </location>
</feature>
<dbReference type="OrthoDB" id="6359816at2759"/>
<dbReference type="Gene3D" id="3.30.710.10">
    <property type="entry name" value="Potassium Channel Kv1.1, Chain A"/>
    <property type="match status" value="1"/>
</dbReference>
<dbReference type="InterPro" id="IPR000210">
    <property type="entry name" value="BTB/POZ_dom"/>
</dbReference>
<dbReference type="HOGENOM" id="CLU_057752_2_1_1"/>
<evidence type="ECO:0000259" key="1">
    <source>
        <dbReference type="PROSITE" id="PS50097"/>
    </source>
</evidence>
<dbReference type="SUPFAM" id="SSF54695">
    <property type="entry name" value="POZ domain"/>
    <property type="match status" value="1"/>
</dbReference>
<dbReference type="AlphaFoldDB" id="A0A0D1YN71"/>
<sequence length="283" mass="32733">MAILSDSTYLEFLNSGKYSDLILECSDVEFKVHRVVVCPQSAMLDKACSGPFEEALSGRVKFPEEESSIMARVILFMYTNDYEDHRLPWFYKQLVHDDEEDEEERLRGRPGKDIDEIGLMRPLKVNALMYKCADMLGLEQLKEIASSRFMRDAQVAYEMDGFDDPLRILYESTSPDDRGLRFEVTRLCVENHDLLEIRKKTVEVIEEYEPNVYNFFVEILKRLGGNSPVETTSEEAIKLYKKVSKCNKKLREQNCMHRALVSQMRLIMNGGELNIICPVCKPA</sequence>
<dbReference type="InterPro" id="IPR011333">
    <property type="entry name" value="SKP1/BTB/POZ_sf"/>
</dbReference>